<dbReference type="PROSITE" id="PS50817">
    <property type="entry name" value="INTEIN_N_TER"/>
    <property type="match status" value="1"/>
</dbReference>
<evidence type="ECO:0000313" key="9">
    <source>
        <dbReference type="Proteomes" id="UP000229916"/>
    </source>
</evidence>
<reference evidence="9" key="1">
    <citation type="submission" date="2017-09" db="EMBL/GenBank/DDBJ databases">
        <title>Depth-based differentiation of microbial function through sediment-hosted aquifers and enrichment of novel symbionts in the deep terrestrial subsurface.</title>
        <authorList>
            <person name="Probst A.J."/>
            <person name="Ladd B."/>
            <person name="Jarett J.K."/>
            <person name="Geller-Mcgrath D.E."/>
            <person name="Sieber C.M.K."/>
            <person name="Emerson J.B."/>
            <person name="Anantharaman K."/>
            <person name="Thomas B.C."/>
            <person name="Malmstrom R."/>
            <person name="Stieglmeier M."/>
            <person name="Klingl A."/>
            <person name="Woyke T."/>
            <person name="Ryan C.M."/>
            <person name="Banfield J.F."/>
        </authorList>
    </citation>
    <scope>NUCLEOTIDE SEQUENCE [LARGE SCALE GENOMIC DNA]</scope>
</reference>
<dbReference type="SMART" id="SM00306">
    <property type="entry name" value="HintN"/>
    <property type="match status" value="1"/>
</dbReference>
<evidence type="ECO:0000259" key="5">
    <source>
        <dbReference type="SMART" id="SM00306"/>
    </source>
</evidence>
<dbReference type="PANTHER" id="PTHR40094">
    <property type="entry name" value="ALPHA-2-MACROGLOBULIN HOMOLOG"/>
    <property type="match status" value="1"/>
</dbReference>
<feature type="domain" description="Hint" evidence="5">
    <location>
        <begin position="1456"/>
        <end position="1548"/>
    </location>
</feature>
<dbReference type="Gene3D" id="2.60.40.3710">
    <property type="match status" value="2"/>
</dbReference>
<dbReference type="PROSITE" id="PS50818">
    <property type="entry name" value="INTEIN_C_TER"/>
    <property type="match status" value="1"/>
</dbReference>
<protein>
    <submittedName>
        <fullName evidence="8">Uncharacterized protein</fullName>
    </submittedName>
</protein>
<accession>A0A2M7AMR7</accession>
<dbReference type="GO" id="GO:0016539">
    <property type="term" value="P:intein-mediated protein splicing"/>
    <property type="evidence" value="ECO:0007669"/>
    <property type="project" value="InterPro"/>
</dbReference>
<evidence type="ECO:0000256" key="2">
    <source>
        <dbReference type="ARBA" id="ARBA00022729"/>
    </source>
</evidence>
<feature type="region of interest" description="Disordered" evidence="3">
    <location>
        <begin position="1"/>
        <end position="60"/>
    </location>
</feature>
<dbReference type="InterPro" id="IPR008930">
    <property type="entry name" value="Terpenoid_cyclase/PrenylTrfase"/>
</dbReference>
<evidence type="ECO:0000259" key="7">
    <source>
        <dbReference type="SMART" id="SM01360"/>
    </source>
</evidence>
<dbReference type="InterPro" id="IPR030934">
    <property type="entry name" value="Intein_C"/>
</dbReference>
<dbReference type="Gene3D" id="2.20.130.20">
    <property type="match status" value="1"/>
</dbReference>
<comment type="caution">
    <text evidence="8">The sequence shown here is derived from an EMBL/GenBank/DDBJ whole genome shotgun (WGS) entry which is preliminary data.</text>
</comment>
<dbReference type="Pfam" id="PF13205">
    <property type="entry name" value="Big_5"/>
    <property type="match status" value="4"/>
</dbReference>
<evidence type="ECO:0000256" key="4">
    <source>
        <dbReference type="SAM" id="Phobius"/>
    </source>
</evidence>
<evidence type="ECO:0000256" key="1">
    <source>
        <dbReference type="ARBA" id="ARBA00010556"/>
    </source>
</evidence>
<feature type="transmembrane region" description="Helical" evidence="4">
    <location>
        <begin position="127"/>
        <end position="152"/>
    </location>
</feature>
<dbReference type="InterPro" id="IPR032812">
    <property type="entry name" value="SbsA_Ig"/>
</dbReference>
<evidence type="ECO:0000259" key="6">
    <source>
        <dbReference type="SMART" id="SM01359"/>
    </source>
</evidence>
<evidence type="ECO:0000256" key="3">
    <source>
        <dbReference type="SAM" id="MobiDB-lite"/>
    </source>
</evidence>
<dbReference type="Gene3D" id="1.50.10.20">
    <property type="match status" value="1"/>
</dbReference>
<dbReference type="Pfam" id="PF07703">
    <property type="entry name" value="A2M_BRD"/>
    <property type="match status" value="1"/>
</dbReference>
<dbReference type="InterPro" id="IPR002890">
    <property type="entry name" value="MG2"/>
</dbReference>
<dbReference type="InterPro" id="IPR051802">
    <property type="entry name" value="YfhM-like"/>
</dbReference>
<evidence type="ECO:0000313" key="8">
    <source>
        <dbReference type="EMBL" id="PIU68696.1"/>
    </source>
</evidence>
<feature type="transmembrane region" description="Helical" evidence="4">
    <location>
        <begin position="219"/>
        <end position="239"/>
    </location>
</feature>
<dbReference type="Gene3D" id="2.170.16.10">
    <property type="entry name" value="Hedgehog/Intein (Hint) domain"/>
    <property type="match status" value="1"/>
</dbReference>
<gene>
    <name evidence="8" type="ORF">COS81_02955</name>
</gene>
<dbReference type="Gene3D" id="2.60.40.1930">
    <property type="match status" value="1"/>
</dbReference>
<keyword evidence="4" id="KW-0812">Transmembrane</keyword>
<dbReference type="SUPFAM" id="SSF48239">
    <property type="entry name" value="Terpenoid cyclases/Protein prenyltransferases"/>
    <property type="match status" value="1"/>
</dbReference>
<dbReference type="InterPro" id="IPR003587">
    <property type="entry name" value="Hint_dom_N"/>
</dbReference>
<dbReference type="InterPro" id="IPR041246">
    <property type="entry name" value="Bact_MG10"/>
</dbReference>
<dbReference type="Pfam" id="PF17962">
    <property type="entry name" value="bMG6"/>
    <property type="match status" value="1"/>
</dbReference>
<feature type="domain" description="Alpha-2-macroglobulin bait region" evidence="6">
    <location>
        <begin position="1261"/>
        <end position="1409"/>
    </location>
</feature>
<dbReference type="Pfam" id="PF17973">
    <property type="entry name" value="bMG10"/>
    <property type="match status" value="1"/>
</dbReference>
<dbReference type="InterPro" id="IPR006141">
    <property type="entry name" value="Intein_N"/>
</dbReference>
<feature type="domain" description="Alpha-2-macroglobulin" evidence="7">
    <location>
        <begin position="1601"/>
        <end position="1691"/>
    </location>
</feature>
<dbReference type="Pfam" id="PF07591">
    <property type="entry name" value="PT-HINT"/>
    <property type="match status" value="1"/>
</dbReference>
<dbReference type="SUPFAM" id="SSF51294">
    <property type="entry name" value="Hedgehog/intein (Hint) domain"/>
    <property type="match status" value="1"/>
</dbReference>
<dbReference type="Pfam" id="PF01835">
    <property type="entry name" value="MG2"/>
    <property type="match status" value="1"/>
</dbReference>
<comment type="similarity">
    <text evidence="1">Belongs to the protease inhibitor I39 (alpha-2-macroglobulin) family. Bacterial alpha-2-macroglobulin subfamily.</text>
</comment>
<organism evidence="8 9">
    <name type="scientific">candidate division WWE3 bacterium CG06_land_8_20_14_3_00_42_16</name>
    <dbReference type="NCBI Taxonomy" id="1975083"/>
    <lineage>
        <taxon>Bacteria</taxon>
        <taxon>Katanobacteria</taxon>
    </lineage>
</organism>
<dbReference type="SMART" id="SM01359">
    <property type="entry name" value="A2M_N_2"/>
    <property type="match status" value="1"/>
</dbReference>
<dbReference type="EMBL" id="PEWD01000062">
    <property type="protein sequence ID" value="PIU68696.1"/>
    <property type="molecule type" value="Genomic_DNA"/>
</dbReference>
<keyword evidence="4" id="KW-1133">Transmembrane helix</keyword>
<dbReference type="GO" id="GO:0004866">
    <property type="term" value="F:endopeptidase inhibitor activity"/>
    <property type="evidence" value="ECO:0007669"/>
    <property type="project" value="InterPro"/>
</dbReference>
<dbReference type="PANTHER" id="PTHR40094:SF1">
    <property type="entry name" value="UBIQUITIN DOMAIN-CONTAINING PROTEIN"/>
    <property type="match status" value="1"/>
</dbReference>
<keyword evidence="4" id="KW-0472">Membrane</keyword>
<dbReference type="InterPro" id="IPR001599">
    <property type="entry name" value="Macroglobln_a2"/>
</dbReference>
<name>A0A2M7AMR7_UNCKA</name>
<dbReference type="InterPro" id="IPR041462">
    <property type="entry name" value="Bact_A2M_MG6"/>
</dbReference>
<dbReference type="Pfam" id="PF00207">
    <property type="entry name" value="A2M"/>
    <property type="match status" value="1"/>
</dbReference>
<dbReference type="InterPro" id="IPR011625">
    <property type="entry name" value="A2M_N_BRD"/>
</dbReference>
<sequence>MFPKENKFFRRKTGMKKPPSSRLQAQPPATENNREFHTSLTDDVMKPKKSSAEPSFKADQETPRLSLQKIQKSPFSPLVKTILFIGVCLSVLVYFGVCYRVDSSPNYCRNVSRIAQWLSENVGQVTYSQVIILLSLISLTVITLAFTTPLLLKRSPLPINIISNPRIRTAARPVVSTITKVIRFIQRILHPFVEKLRSLIQTFIHASPRVKLRMVRIPLGILGIMAVLAWAVITFGSLFSPPKILYSFPGNQSLDAPLETKVEIVFDRGMRKDTVEKAFSIDPKVEGVLAWESDRKIIFTPAEKLARGGKYTITFKGMVLSRYFIPLLSGCTLSFETVGNLRVILAAPQTEAIEAKTPITVVFNRPVIALTTIDNEKEKWPAFQINPAVAGEGRWLGTSAYQFRPSEPYKRSTTYKVTVPSALSENEDDKLANEYFWEFSSERPHIDSIFPERDYVYASPETKIKATFSQPMNPSVLPEMFTVTNSDNMVTEGLYSVEDAVITFTSVKPLERLMKYHVTVKSGLQGSDGPNGMEADYAWDFSVADAPGILWSAPKDKATDVAEQYYVELCFKTPMDIDSFNKNVIIDPAPAQDPSVQNDYDKSCSQTPIRIGTYFGRSKEYSVLLKGDIKDQYGVSLGSDYSLTFSTAPYKPAVAIYPFGTYFGSFNQTIASRIVSQTINANETDYSFYKLTREQFLRLYRSRYVDSYPNNWQNWDTSGYETTRTWKEKYGAELNLPVQVVTKVEKENGSLFDSGMYFLDVRIPEGHHDNMVMIVSRATLTVKKSETQIFVWAINQSTGDVIPDMTIELTDSNGTVLAEGTTNSDGVFQKDVDLFEKGNLLVFGQKGDDLVVAADAWSEGIDRYDFGLPYHYDSNQYKEDYHQKEDYRMYITLDRAIYRPEQTVYFKGLIRKDNDAIYENLPVGTKVNVTITDSAGNSVFSQDPALNSFGSFSGEFAISKEATLGGYTIKVKYNGTSYTQLFNVEEYRKPEFSLTATPDKDGYADGETVSVKLSAAYYFGAPVSNAPVNWVVQTSDYTFQWEKDWRFEFGDPDSYWFSPWWYWKPGYGYGEKLTEGKGKTDFHGDLGIDIPLDLSKEKTGQRITVEASVNDINNQASSVSKDFIVHKGNYYVGLRPVSYGNSVGNTAEVEIVTVNKDGNEIGLKQVTLSFYKRVWESVREKNPDDGLFYYMNKSKDTLIKTQTIRTDPTGKATVSLLPEEGGTYKVTASIVDVTGNETISGCFLWVSGTHYSAPRENHDRIVVVTDKRDYSAGEKASVFVATPFPQVPSKTLLTVERGSVFTYKIVETSEQSNNFSVDILNRYSPNIFIGAVVVKKGSTVKDPAEFKIGYSEVKVTDKRQQIEVSIVTDKERYKPGETLKAEITTKNTLGEPVATELAVGMVDKAVWDLAVARIPDIYQVFYQPRNLGVETSQLLTISIDRINANMNLGSKGGSGAACFTGDTPILMSNGLYKPIREVAQGDIILTRESETSPKLVEAKVTKIAQHAVSDYMILNGELEVTAEHRLFVGGEWKIAGEVEPGDVLTREDGRPVAVYSIERIQRQTDVYNLEIESKRTYFAGGVYVHNDKGAEDSSRKYFPDTAYWNPTIVTDSQGKARVEIPLPDSLTTWRLSAVANSSEAAVGSGYTEFLVSRDLLIRPYLPRFLSVGDEAQLGVIISNTSGGAQNATIRIEATGLSIAENETKHQLLADNSQTKILWKTVALNSPEAVIKLSVNSGPLSDSVEIRIPILSYYTPEVVATAGEAKDSSQEKIVIPEDVDPALGSAVVSLFPSLASGGLGAIGYVQQYEYECNEQLTSKIISAVYFNKLMDAAGTDSLSGYSRKGLETTISAAIQTIQSRQHYDGGWSWWNWGESEKYLSAYIYTGLLEAKNNGYTVSDSVVQKAESYLRSLLSLSEKDVPLELQTYIISVLYAGGWNGAESYASRVFDRRFELSYRARLYLAMVMQQIPGMEGRGKQTLDEIIAVGKKTATATHWEEVKNNDYFFGNDNTLNAVMLEALTLFDKNNPLISETVRHLLTARHQNYWTTTIDTAAVIKALITELLAKGEQNLNEQAKIELNGTVIKETSFTGSDLTASDDTAMSMGDLSEQKENTLTISKSGEGRLYYNINMRYYLPFSEVKPMEQGIFMMREMVDSEGNILPSGSMAQNTEAWVRLTIVAPEKRNHVIIEDILPAGLEAVNESLVKTSILNEDRPDLKDENTRNLYFSRIEYHDEKTVLFADYIPTGVYEMTYRVRATTPGRYHQPPAQAYEMYLPDVSGHTDGGWFEVK</sequence>
<feature type="compositionally biased region" description="Polar residues" evidence="3">
    <location>
        <begin position="21"/>
        <end position="31"/>
    </location>
</feature>
<dbReference type="InterPro" id="IPR036844">
    <property type="entry name" value="Hint_dom_sf"/>
</dbReference>
<proteinExistence type="inferred from homology"/>
<dbReference type="SMART" id="SM01360">
    <property type="entry name" value="A2M"/>
    <property type="match status" value="1"/>
</dbReference>
<dbReference type="Proteomes" id="UP000229916">
    <property type="component" value="Unassembled WGS sequence"/>
</dbReference>
<keyword evidence="2" id="KW-0732">Signal</keyword>
<dbReference type="CDD" id="cd00081">
    <property type="entry name" value="Hint"/>
    <property type="match status" value="1"/>
</dbReference>
<feature type="transmembrane region" description="Helical" evidence="4">
    <location>
        <begin position="78"/>
        <end position="97"/>
    </location>
</feature>